<dbReference type="OrthoDB" id="5107704at2"/>
<dbReference type="InterPro" id="IPR000212">
    <property type="entry name" value="DNA_helicase_UvrD/REP"/>
</dbReference>
<gene>
    <name evidence="6" type="ORF">A5760_04190</name>
</gene>
<evidence type="ECO:0000256" key="4">
    <source>
        <dbReference type="ARBA" id="ARBA00022840"/>
    </source>
</evidence>
<comment type="caution">
    <text evidence="6">The sequence shown here is derived from an EMBL/GenBank/DDBJ whole genome shotgun (WGS) entry which is preliminary data.</text>
</comment>
<dbReference type="GO" id="GO:0005524">
    <property type="term" value="F:ATP binding"/>
    <property type="evidence" value="ECO:0007669"/>
    <property type="project" value="UniProtKB-KW"/>
</dbReference>
<sequence>MRRATSLKRLPSLTNQPSNRLTLAVAGSRKTQGLVDSCKAADPRERILVLTYTSHNQRELSSRLDRLAGDHPHIEVRGWFSFLLQNFVHPFLPLMFEGRRVEGFDFDSPPQTYAATGSWQRYINEQADVRRVHLPELAVQINQAGAGICLQRLERVYDRLMIDEVQDLCGYDLEILDLLMASSVTLEMVGDIRQAILATNQREAKHKPFMYMKIWKWFQTQEQAGRLAIEQRCETWRCAPEIAAFADSLFGPEWGFEPTVSLNTVRTDHDGIFLIAPGHVDEYDALYHPILLRNSKASGKQYDHLECLNWGKAKGLERPRVLIHPTGPIGKLITKARELNDQQAANLYVAVTRARHSVGFIIKPPKDTVIPVWTPEAGIVGS</sequence>
<keyword evidence="1" id="KW-0547">Nucleotide-binding</keyword>
<dbReference type="PANTHER" id="PTHR11070">
    <property type="entry name" value="UVRD / RECB / PCRA DNA HELICASE FAMILY MEMBER"/>
    <property type="match status" value="1"/>
</dbReference>
<proteinExistence type="predicted"/>
<evidence type="ECO:0000313" key="6">
    <source>
        <dbReference type="EMBL" id="OBB86603.1"/>
    </source>
</evidence>
<evidence type="ECO:0000259" key="5">
    <source>
        <dbReference type="Pfam" id="PF00580"/>
    </source>
</evidence>
<dbReference type="Proteomes" id="UP000091914">
    <property type="component" value="Unassembled WGS sequence"/>
</dbReference>
<feature type="domain" description="UvrD-like helicase ATP-binding" evidence="5">
    <location>
        <begin position="148"/>
        <end position="197"/>
    </location>
</feature>
<dbReference type="EMBL" id="LZSX01000027">
    <property type="protein sequence ID" value="OBB86603.1"/>
    <property type="molecule type" value="Genomic_DNA"/>
</dbReference>
<organism evidence="6 7">
    <name type="scientific">Mycobacterium colombiense</name>
    <dbReference type="NCBI Taxonomy" id="339268"/>
    <lineage>
        <taxon>Bacteria</taxon>
        <taxon>Bacillati</taxon>
        <taxon>Actinomycetota</taxon>
        <taxon>Actinomycetes</taxon>
        <taxon>Mycobacteriales</taxon>
        <taxon>Mycobacteriaceae</taxon>
        <taxon>Mycobacterium</taxon>
        <taxon>Mycobacterium avium complex (MAC)</taxon>
    </lineage>
</organism>
<name>A0A1A0VTQ1_9MYCO</name>
<dbReference type="GO" id="GO:0003677">
    <property type="term" value="F:DNA binding"/>
    <property type="evidence" value="ECO:0007669"/>
    <property type="project" value="InterPro"/>
</dbReference>
<dbReference type="GO" id="GO:0016787">
    <property type="term" value="F:hydrolase activity"/>
    <property type="evidence" value="ECO:0007669"/>
    <property type="project" value="UniProtKB-KW"/>
</dbReference>
<dbReference type="Gene3D" id="3.40.50.300">
    <property type="entry name" value="P-loop containing nucleotide triphosphate hydrolases"/>
    <property type="match status" value="1"/>
</dbReference>
<keyword evidence="4" id="KW-0067">ATP-binding</keyword>
<accession>A0A1A0VTQ1</accession>
<keyword evidence="2" id="KW-0378">Hydrolase</keyword>
<dbReference type="GO" id="GO:0000725">
    <property type="term" value="P:recombinational repair"/>
    <property type="evidence" value="ECO:0007669"/>
    <property type="project" value="TreeGrafter"/>
</dbReference>
<dbReference type="InterPro" id="IPR027417">
    <property type="entry name" value="P-loop_NTPase"/>
</dbReference>
<dbReference type="InterPro" id="IPR014016">
    <property type="entry name" value="UvrD-like_ATP-bd"/>
</dbReference>
<protein>
    <recommendedName>
        <fullName evidence="5">UvrD-like helicase ATP-binding domain-containing protein</fullName>
    </recommendedName>
</protein>
<dbReference type="Pfam" id="PF00580">
    <property type="entry name" value="UvrD-helicase"/>
    <property type="match status" value="1"/>
</dbReference>
<evidence type="ECO:0000256" key="2">
    <source>
        <dbReference type="ARBA" id="ARBA00022801"/>
    </source>
</evidence>
<dbReference type="AlphaFoldDB" id="A0A1A0VTQ1"/>
<evidence type="ECO:0000256" key="1">
    <source>
        <dbReference type="ARBA" id="ARBA00022741"/>
    </source>
</evidence>
<evidence type="ECO:0000313" key="7">
    <source>
        <dbReference type="Proteomes" id="UP000091914"/>
    </source>
</evidence>
<keyword evidence="3" id="KW-0347">Helicase</keyword>
<evidence type="ECO:0000256" key="3">
    <source>
        <dbReference type="ARBA" id="ARBA00022806"/>
    </source>
</evidence>
<reference evidence="6 7" key="1">
    <citation type="submission" date="2016-06" db="EMBL/GenBank/DDBJ databases">
        <authorList>
            <person name="Kjaerup R.B."/>
            <person name="Dalgaard T.S."/>
            <person name="Juul-Madsen H.R."/>
        </authorList>
    </citation>
    <scope>NUCLEOTIDE SEQUENCE [LARGE SCALE GENOMIC DNA]</scope>
    <source>
        <strain evidence="6 7">852002-51834_SCH5396731</strain>
    </source>
</reference>
<dbReference type="GO" id="GO:0043138">
    <property type="term" value="F:3'-5' DNA helicase activity"/>
    <property type="evidence" value="ECO:0007669"/>
    <property type="project" value="TreeGrafter"/>
</dbReference>
<dbReference type="PANTHER" id="PTHR11070:SF2">
    <property type="entry name" value="ATP-DEPENDENT DNA HELICASE SRS2"/>
    <property type="match status" value="1"/>
</dbReference>
<dbReference type="SUPFAM" id="SSF52540">
    <property type="entry name" value="P-loop containing nucleoside triphosphate hydrolases"/>
    <property type="match status" value="1"/>
</dbReference>